<protein>
    <submittedName>
        <fullName evidence="2">Uncharacterized protein</fullName>
    </submittedName>
</protein>
<feature type="region of interest" description="Disordered" evidence="1">
    <location>
        <begin position="1"/>
        <end position="25"/>
    </location>
</feature>
<name>A0A4V6IDV5_9FLAO</name>
<dbReference type="Proteomes" id="UP000290013">
    <property type="component" value="Chromosome"/>
</dbReference>
<proteinExistence type="predicted"/>
<dbReference type="KEGG" id="ctai:NCTC12078_03008"/>
<dbReference type="EMBL" id="LR215974">
    <property type="protein sequence ID" value="VFB04954.1"/>
    <property type="molecule type" value="Genomic_DNA"/>
</dbReference>
<organism evidence="2 3">
    <name type="scientific">Chryseobacterium taihuense</name>
    <dbReference type="NCBI Taxonomy" id="1141221"/>
    <lineage>
        <taxon>Bacteria</taxon>
        <taxon>Pseudomonadati</taxon>
        <taxon>Bacteroidota</taxon>
        <taxon>Flavobacteriia</taxon>
        <taxon>Flavobacteriales</taxon>
        <taxon>Weeksellaceae</taxon>
        <taxon>Chryseobacterium group</taxon>
        <taxon>Chryseobacterium</taxon>
    </lineage>
</organism>
<sequence length="41" mass="4721">MKAPRLIFYENESQKKTGTNSGCDYKRATKSASRLDPDLYH</sequence>
<evidence type="ECO:0000313" key="3">
    <source>
        <dbReference type="Proteomes" id="UP000290013"/>
    </source>
</evidence>
<evidence type="ECO:0000313" key="2">
    <source>
        <dbReference type="EMBL" id="VFB04954.1"/>
    </source>
</evidence>
<reference evidence="2 3" key="1">
    <citation type="submission" date="2019-02" db="EMBL/GenBank/DDBJ databases">
        <authorList>
            <consortium name="Pathogen Informatics"/>
        </authorList>
    </citation>
    <scope>NUCLEOTIDE SEQUENCE [LARGE SCALE GENOMIC DNA]</scope>
    <source>
        <strain evidence="2 3">3012STDY6944375</strain>
    </source>
</reference>
<accession>A0A4V6IDV5</accession>
<gene>
    <name evidence="2" type="ORF">NCTC12078_03008</name>
</gene>
<dbReference type="AlphaFoldDB" id="A0A4V6IDV5"/>
<evidence type="ECO:0000256" key="1">
    <source>
        <dbReference type="SAM" id="MobiDB-lite"/>
    </source>
</evidence>